<comment type="cofactor">
    <cofactor evidence="2">
        <name>Mg(2+)</name>
        <dbReference type="ChEBI" id="CHEBI:18420"/>
    </cofactor>
</comment>
<proteinExistence type="predicted"/>
<evidence type="ECO:0000256" key="7">
    <source>
        <dbReference type="ARBA" id="ARBA00023080"/>
    </source>
</evidence>
<dbReference type="Proteomes" id="UP000612362">
    <property type="component" value="Unassembled WGS sequence"/>
</dbReference>
<evidence type="ECO:0000256" key="8">
    <source>
        <dbReference type="ARBA" id="ARBA00023211"/>
    </source>
</evidence>
<keyword evidence="3" id="KW-0479">Metal-binding</keyword>
<sequence length="136" mass="14680">MSDEESIRGARNRAVRALEALGADYGVGLEGGLQETGGIWFDCGWIVVTDSKGHQGTGATIKLVVPEAMLKMIREGMELGDVIDTIFERQNSKQAEGHFGLMTGNALTRASCYSDGVVAALARFVHPHLFPESKEK</sequence>
<dbReference type="GO" id="GO:0006772">
    <property type="term" value="P:thiamine metabolic process"/>
    <property type="evidence" value="ECO:0007669"/>
    <property type="project" value="TreeGrafter"/>
</dbReference>
<dbReference type="PANTHER" id="PTHR34699">
    <property type="match status" value="1"/>
</dbReference>
<evidence type="ECO:0000259" key="12">
    <source>
        <dbReference type="Pfam" id="PF01931"/>
    </source>
</evidence>
<gene>
    <name evidence="13" type="ORF">KSX_23450</name>
</gene>
<reference evidence="13" key="1">
    <citation type="submission" date="2020-10" db="EMBL/GenBank/DDBJ databases">
        <title>Taxonomic study of unclassified bacteria belonging to the class Ktedonobacteria.</title>
        <authorList>
            <person name="Yabe S."/>
            <person name="Wang C.M."/>
            <person name="Zheng Y."/>
            <person name="Sakai Y."/>
            <person name="Cavaletti L."/>
            <person name="Monciardini P."/>
            <person name="Donadio S."/>
        </authorList>
    </citation>
    <scope>NUCLEOTIDE SEQUENCE</scope>
    <source>
        <strain evidence="13">SOSP1-1</strain>
    </source>
</reference>
<dbReference type="GO" id="GO:0000166">
    <property type="term" value="F:nucleotide binding"/>
    <property type="evidence" value="ECO:0007669"/>
    <property type="project" value="UniProtKB-KW"/>
</dbReference>
<dbReference type="EMBL" id="BNJF01000001">
    <property type="protein sequence ID" value="GHO44182.1"/>
    <property type="molecule type" value="Genomic_DNA"/>
</dbReference>
<evidence type="ECO:0000256" key="6">
    <source>
        <dbReference type="ARBA" id="ARBA00022842"/>
    </source>
</evidence>
<keyword evidence="5" id="KW-0378">Hydrolase</keyword>
<dbReference type="Pfam" id="PF01931">
    <property type="entry name" value="NTPase_I-T"/>
    <property type="match status" value="1"/>
</dbReference>
<feature type="domain" description="Non-canonical purine NTP phosphatase/PRRC1" evidence="12">
    <location>
        <begin position="1"/>
        <end position="124"/>
    </location>
</feature>
<comment type="caution">
    <text evidence="13">The sequence shown here is derived from an EMBL/GenBank/DDBJ whole genome shotgun (WGS) entry which is preliminary data.</text>
</comment>
<dbReference type="PANTHER" id="PTHR34699:SF2">
    <property type="entry name" value="NON-CANONICAL PURINE NTP PHOSPHATASE_PRRC1 DOMAIN-CONTAINING PROTEIN"/>
    <property type="match status" value="1"/>
</dbReference>
<name>A0A8J3I0W2_9CHLR</name>
<keyword evidence="14" id="KW-1185">Reference proteome</keyword>
<dbReference type="GO" id="GO:0009117">
    <property type="term" value="P:nucleotide metabolic process"/>
    <property type="evidence" value="ECO:0007669"/>
    <property type="project" value="UniProtKB-KW"/>
</dbReference>
<evidence type="ECO:0000256" key="4">
    <source>
        <dbReference type="ARBA" id="ARBA00022741"/>
    </source>
</evidence>
<evidence type="ECO:0000313" key="13">
    <source>
        <dbReference type="EMBL" id="GHO44182.1"/>
    </source>
</evidence>
<evidence type="ECO:0000256" key="10">
    <source>
        <dbReference type="ARBA" id="ARBA00048174"/>
    </source>
</evidence>
<comment type="catalytic activity">
    <reaction evidence="11">
        <text>XTP + H2O = XDP + phosphate + H(+)</text>
        <dbReference type="Rhea" id="RHEA:28406"/>
        <dbReference type="ChEBI" id="CHEBI:15377"/>
        <dbReference type="ChEBI" id="CHEBI:15378"/>
        <dbReference type="ChEBI" id="CHEBI:43474"/>
        <dbReference type="ChEBI" id="CHEBI:59884"/>
        <dbReference type="ChEBI" id="CHEBI:61314"/>
        <dbReference type="EC" id="3.6.1.73"/>
    </reaction>
</comment>
<dbReference type="GO" id="GO:0103023">
    <property type="term" value="F:ITPase activity"/>
    <property type="evidence" value="ECO:0007669"/>
    <property type="project" value="UniProtKB-EC"/>
</dbReference>
<comment type="cofactor">
    <cofactor evidence="1">
        <name>Mn(2+)</name>
        <dbReference type="ChEBI" id="CHEBI:29035"/>
    </cofactor>
</comment>
<evidence type="ECO:0000313" key="14">
    <source>
        <dbReference type="Proteomes" id="UP000612362"/>
    </source>
</evidence>
<dbReference type="Gene3D" id="3.90.950.10">
    <property type="match status" value="1"/>
</dbReference>
<evidence type="ECO:0000256" key="1">
    <source>
        <dbReference type="ARBA" id="ARBA00001936"/>
    </source>
</evidence>
<dbReference type="AlphaFoldDB" id="A0A8J3I0W2"/>
<keyword evidence="7" id="KW-0546">Nucleotide metabolism</keyword>
<evidence type="ECO:0000256" key="2">
    <source>
        <dbReference type="ARBA" id="ARBA00001946"/>
    </source>
</evidence>
<dbReference type="GO" id="GO:0046872">
    <property type="term" value="F:metal ion binding"/>
    <property type="evidence" value="ECO:0007669"/>
    <property type="project" value="UniProtKB-KW"/>
</dbReference>
<evidence type="ECO:0000256" key="11">
    <source>
        <dbReference type="ARBA" id="ARBA00048781"/>
    </source>
</evidence>
<dbReference type="InterPro" id="IPR029001">
    <property type="entry name" value="ITPase-like_fam"/>
</dbReference>
<accession>A0A8J3I0W2</accession>
<dbReference type="InterPro" id="IPR026533">
    <property type="entry name" value="NTPase/PRRC1"/>
</dbReference>
<keyword evidence="4" id="KW-0547">Nucleotide-binding</keyword>
<protein>
    <recommendedName>
        <fullName evidence="9">inosine/xanthosine triphosphatase</fullName>
        <ecNumber evidence="9">3.6.1.73</ecNumber>
    </recommendedName>
</protein>
<evidence type="ECO:0000256" key="9">
    <source>
        <dbReference type="ARBA" id="ARBA00038901"/>
    </source>
</evidence>
<dbReference type="SUPFAM" id="SSF52972">
    <property type="entry name" value="ITPase-like"/>
    <property type="match status" value="1"/>
</dbReference>
<evidence type="ECO:0000256" key="5">
    <source>
        <dbReference type="ARBA" id="ARBA00022801"/>
    </source>
</evidence>
<organism evidence="13 14">
    <name type="scientific">Ktedonospora formicarum</name>
    <dbReference type="NCBI Taxonomy" id="2778364"/>
    <lineage>
        <taxon>Bacteria</taxon>
        <taxon>Bacillati</taxon>
        <taxon>Chloroflexota</taxon>
        <taxon>Ktedonobacteria</taxon>
        <taxon>Ktedonobacterales</taxon>
        <taxon>Ktedonobacteraceae</taxon>
        <taxon>Ktedonospora</taxon>
    </lineage>
</organism>
<comment type="catalytic activity">
    <reaction evidence="10">
        <text>ITP + H2O = IDP + phosphate + H(+)</text>
        <dbReference type="Rhea" id="RHEA:28330"/>
        <dbReference type="ChEBI" id="CHEBI:15377"/>
        <dbReference type="ChEBI" id="CHEBI:15378"/>
        <dbReference type="ChEBI" id="CHEBI:43474"/>
        <dbReference type="ChEBI" id="CHEBI:58280"/>
        <dbReference type="ChEBI" id="CHEBI:61402"/>
        <dbReference type="EC" id="3.6.1.73"/>
    </reaction>
</comment>
<evidence type="ECO:0000256" key="3">
    <source>
        <dbReference type="ARBA" id="ARBA00022723"/>
    </source>
</evidence>
<keyword evidence="8" id="KW-0464">Manganese</keyword>
<dbReference type="InterPro" id="IPR050299">
    <property type="entry name" value="YjjX_NTPase"/>
</dbReference>
<dbReference type="EC" id="3.6.1.73" evidence="9"/>
<keyword evidence="6" id="KW-0460">Magnesium</keyword>